<dbReference type="EMBL" id="JAHMHR010000099">
    <property type="protein sequence ID" value="KAK1657228.1"/>
    <property type="molecule type" value="Genomic_DNA"/>
</dbReference>
<dbReference type="AlphaFoldDB" id="A0AAJ0EQ93"/>
<evidence type="ECO:0000313" key="2">
    <source>
        <dbReference type="Proteomes" id="UP001224890"/>
    </source>
</evidence>
<organism evidence="1 2">
    <name type="scientific">Colletotrichum godetiae</name>
    <dbReference type="NCBI Taxonomy" id="1209918"/>
    <lineage>
        <taxon>Eukaryota</taxon>
        <taxon>Fungi</taxon>
        <taxon>Dikarya</taxon>
        <taxon>Ascomycota</taxon>
        <taxon>Pezizomycotina</taxon>
        <taxon>Sordariomycetes</taxon>
        <taxon>Hypocreomycetidae</taxon>
        <taxon>Glomerellales</taxon>
        <taxon>Glomerellaceae</taxon>
        <taxon>Colletotrichum</taxon>
        <taxon>Colletotrichum acutatum species complex</taxon>
    </lineage>
</organism>
<gene>
    <name evidence="1" type="ORF">BDP55DRAFT_762070</name>
</gene>
<feature type="non-terminal residue" evidence="1">
    <location>
        <position position="1"/>
    </location>
</feature>
<comment type="caution">
    <text evidence="1">The sequence shown here is derived from an EMBL/GenBank/DDBJ whole genome shotgun (WGS) entry which is preliminary data.</text>
</comment>
<dbReference type="RefSeq" id="XP_060421992.1">
    <property type="nucleotide sequence ID" value="XM_060580885.1"/>
</dbReference>
<proteinExistence type="predicted"/>
<sequence>SPPEEIEAALKAYRSHISERNHRVVEVLVADAELEDGDLEDDEDINDLHLETLHPLFNMSLSSFVSTLREILTRWDEFCVVYDLQGTNIAGRKPSEEDVALNEAWFELMKKCLGKRCREDVRETLRFSEEFLVLARYVDSLSGLGRTECKSRYQAGFLVRLYPDSPALAEQGAAEMGKTPDWLSEYVGCG</sequence>
<evidence type="ECO:0000313" key="1">
    <source>
        <dbReference type="EMBL" id="KAK1657228.1"/>
    </source>
</evidence>
<dbReference type="Proteomes" id="UP001224890">
    <property type="component" value="Unassembled WGS sequence"/>
</dbReference>
<protein>
    <submittedName>
        <fullName evidence="1">Uncharacterized protein</fullName>
    </submittedName>
</protein>
<dbReference type="GeneID" id="85465411"/>
<accession>A0AAJ0EQ93</accession>
<keyword evidence="2" id="KW-1185">Reference proteome</keyword>
<reference evidence="1" key="1">
    <citation type="submission" date="2021-06" db="EMBL/GenBank/DDBJ databases">
        <title>Comparative genomics, transcriptomics and evolutionary studies reveal genomic signatures of adaptation to plant cell wall in hemibiotrophic fungi.</title>
        <authorList>
            <consortium name="DOE Joint Genome Institute"/>
            <person name="Baroncelli R."/>
            <person name="Diaz J.F."/>
            <person name="Benocci T."/>
            <person name="Peng M."/>
            <person name="Battaglia E."/>
            <person name="Haridas S."/>
            <person name="Andreopoulos W."/>
            <person name="Labutti K."/>
            <person name="Pangilinan J."/>
            <person name="Floch G.L."/>
            <person name="Makela M.R."/>
            <person name="Henrissat B."/>
            <person name="Grigoriev I.V."/>
            <person name="Crouch J.A."/>
            <person name="De Vries R.P."/>
            <person name="Sukno S.A."/>
            <person name="Thon M.R."/>
        </authorList>
    </citation>
    <scope>NUCLEOTIDE SEQUENCE</scope>
    <source>
        <strain evidence="1">CBS 193.32</strain>
    </source>
</reference>
<name>A0AAJ0EQ93_9PEZI</name>